<evidence type="ECO:0000256" key="5">
    <source>
        <dbReference type="HAMAP-Rule" id="MF_00560"/>
    </source>
</evidence>
<dbReference type="GO" id="GO:0032259">
    <property type="term" value="P:methylation"/>
    <property type="evidence" value="ECO:0007669"/>
    <property type="project" value="UniProtKB-KW"/>
</dbReference>
<keyword evidence="1 5" id="KW-0963">Cytoplasm</keyword>
<organism evidence="7 8">
    <name type="scientific">Pseudomonas fungipugnans</name>
    <dbReference type="NCBI Taxonomy" id="3024217"/>
    <lineage>
        <taxon>Bacteria</taxon>
        <taxon>Pseudomonadati</taxon>
        <taxon>Pseudomonadota</taxon>
        <taxon>Gammaproteobacteria</taxon>
        <taxon>Pseudomonadales</taxon>
        <taxon>Pseudomonadaceae</taxon>
        <taxon>Pseudomonas</taxon>
    </lineage>
</organism>
<evidence type="ECO:0000256" key="3">
    <source>
        <dbReference type="ARBA" id="ARBA00022679"/>
    </source>
</evidence>
<name>A0ABT6QTT6_9PSED</name>
<dbReference type="NCBIfam" id="NF002463">
    <property type="entry name" value="PRK01683.1"/>
    <property type="match status" value="1"/>
</dbReference>
<comment type="caution">
    <text evidence="7">The sequence shown here is derived from an EMBL/GenBank/DDBJ whole genome shotgun (WGS) entry which is preliminary data.</text>
</comment>
<dbReference type="SUPFAM" id="SSF53335">
    <property type="entry name" value="S-adenosyl-L-methionine-dependent methyltransferases"/>
    <property type="match status" value="1"/>
</dbReference>
<dbReference type="InterPro" id="IPR023506">
    <property type="entry name" value="Trans-aconitate_MeTrfase"/>
</dbReference>
<dbReference type="PANTHER" id="PTHR43861:SF1">
    <property type="entry name" value="TRANS-ACONITATE 2-METHYLTRANSFERASE"/>
    <property type="match status" value="1"/>
</dbReference>
<dbReference type="InterPro" id="IPR023149">
    <property type="entry name" value="Trans_acon_MeTrfase_C"/>
</dbReference>
<evidence type="ECO:0000313" key="7">
    <source>
        <dbReference type="EMBL" id="MDI2594310.1"/>
    </source>
</evidence>
<sequence>MSWSAKQYVAFEDERTRPARDLLAAIPTMDARSAVDIGCGPGNSTELLVERFPNARVQGLDSSTDMLDSARKRLPLVHFDTVDIATWSDQGPFDVIFANAVLQWLPDHARLLPSLAARLAPGGSLAIQMPDNLNEPSHRLMREVAADGPWADKLAGAAGQRTDMADASTYYSILRPHCARVDVWRTTYHHPLAEGASGVVEWFKGSGLRPFLEPLDETEKVQFLKQYLAAVEQAYPTLEDGSVLLPFPRLFIVATR</sequence>
<keyword evidence="3 5" id="KW-0808">Transferase</keyword>
<keyword evidence="4 5" id="KW-0949">S-adenosyl-L-methionine</keyword>
<dbReference type="EMBL" id="JARBWL010000002">
    <property type="protein sequence ID" value="MDI2594310.1"/>
    <property type="molecule type" value="Genomic_DNA"/>
</dbReference>
<dbReference type="Gene3D" id="1.10.150.290">
    <property type="entry name" value="S-adenosyl-L-methionine-dependent methyltransferases"/>
    <property type="match status" value="1"/>
</dbReference>
<keyword evidence="8" id="KW-1185">Reference proteome</keyword>
<gene>
    <name evidence="5 7" type="primary">tam</name>
    <name evidence="7" type="ORF">POF45_23170</name>
</gene>
<dbReference type="PANTHER" id="PTHR43861">
    <property type="entry name" value="TRANS-ACONITATE 2-METHYLTRANSFERASE-RELATED"/>
    <property type="match status" value="1"/>
</dbReference>
<dbReference type="CDD" id="cd02440">
    <property type="entry name" value="AdoMet_MTases"/>
    <property type="match status" value="1"/>
</dbReference>
<dbReference type="EC" id="2.1.1.144" evidence="5"/>
<proteinExistence type="inferred from homology"/>
<evidence type="ECO:0000313" key="8">
    <source>
        <dbReference type="Proteomes" id="UP001159100"/>
    </source>
</evidence>
<dbReference type="InterPro" id="IPR041698">
    <property type="entry name" value="Methyltransf_25"/>
</dbReference>
<evidence type="ECO:0000256" key="4">
    <source>
        <dbReference type="ARBA" id="ARBA00022691"/>
    </source>
</evidence>
<feature type="domain" description="Methyltransferase" evidence="6">
    <location>
        <begin position="35"/>
        <end position="123"/>
    </location>
</feature>
<reference evidence="7 8" key="1">
    <citation type="submission" date="2023-02" db="EMBL/GenBank/DDBJ databases">
        <title>Pseudomonas chrutzelriedensis sp. nov., a potently antifungal strain isolated from moss.</title>
        <authorList>
            <person name="Schnyder A."/>
            <person name="Kalawong R."/>
            <person name="Eberl L."/>
            <person name="Agnoli K."/>
        </authorList>
    </citation>
    <scope>NUCLEOTIDE SEQUENCE [LARGE SCALE GENOMIC DNA]</scope>
    <source>
        <strain evidence="7 8">681</strain>
    </source>
</reference>
<evidence type="ECO:0000256" key="2">
    <source>
        <dbReference type="ARBA" id="ARBA00022603"/>
    </source>
</evidence>
<dbReference type="Gene3D" id="3.40.50.150">
    <property type="entry name" value="Vaccinia Virus protein VP39"/>
    <property type="match status" value="1"/>
</dbReference>
<evidence type="ECO:0000259" key="6">
    <source>
        <dbReference type="Pfam" id="PF13649"/>
    </source>
</evidence>
<accession>A0ABT6QTT6</accession>
<dbReference type="Proteomes" id="UP001159100">
    <property type="component" value="Unassembled WGS sequence"/>
</dbReference>
<comment type="similarity">
    <text evidence="5">Belongs to the methyltransferase superfamily. Tam family.</text>
</comment>
<comment type="catalytic activity">
    <reaction evidence="5">
        <text>trans-aconitate + S-adenosyl-L-methionine = (E)-3-(methoxycarbonyl)pent-2-enedioate + S-adenosyl-L-homocysteine</text>
        <dbReference type="Rhea" id="RHEA:14969"/>
        <dbReference type="ChEBI" id="CHEBI:15708"/>
        <dbReference type="ChEBI" id="CHEBI:57470"/>
        <dbReference type="ChEBI" id="CHEBI:57856"/>
        <dbReference type="ChEBI" id="CHEBI:59789"/>
        <dbReference type="EC" id="2.1.1.144"/>
    </reaction>
</comment>
<dbReference type="RefSeq" id="WP_282316854.1">
    <property type="nucleotide sequence ID" value="NZ_JARBWL010000002.1"/>
</dbReference>
<dbReference type="GO" id="GO:0030798">
    <property type="term" value="F:trans-aconitate 2-methyltransferase activity"/>
    <property type="evidence" value="ECO:0007669"/>
    <property type="project" value="UniProtKB-EC"/>
</dbReference>
<dbReference type="HAMAP" id="MF_00560">
    <property type="entry name" value="Tran_acon_Me_trans"/>
    <property type="match status" value="1"/>
</dbReference>
<dbReference type="Pfam" id="PF13649">
    <property type="entry name" value="Methyltransf_25"/>
    <property type="match status" value="1"/>
</dbReference>
<protein>
    <recommendedName>
        <fullName evidence="5">Trans-aconitate 2-methyltransferase</fullName>
        <ecNumber evidence="5">2.1.1.144</ecNumber>
    </recommendedName>
</protein>
<evidence type="ECO:0000256" key="1">
    <source>
        <dbReference type="ARBA" id="ARBA00022490"/>
    </source>
</evidence>
<dbReference type="InterPro" id="IPR029063">
    <property type="entry name" value="SAM-dependent_MTases_sf"/>
</dbReference>
<keyword evidence="2 5" id="KW-0489">Methyltransferase</keyword>
<comment type="function">
    <text evidence="5">Catalyzes the S-adenosylmethionine monomethyl esterification of trans-aconitate.</text>
</comment>
<comment type="subcellular location">
    <subcellularLocation>
        <location evidence="5">Cytoplasm</location>
    </subcellularLocation>
</comment>